<dbReference type="InterPro" id="IPR036890">
    <property type="entry name" value="HATPase_C_sf"/>
</dbReference>
<dbReference type="RefSeq" id="WP_390231190.1">
    <property type="nucleotide sequence ID" value="NZ_JBHSCN010000006.1"/>
</dbReference>
<gene>
    <name evidence="1" type="ORF">ACFOYW_16095</name>
</gene>
<proteinExistence type="predicted"/>
<reference evidence="2" key="1">
    <citation type="journal article" date="2019" name="Int. J. Syst. Evol. Microbiol.">
        <title>The Global Catalogue of Microorganisms (GCM) 10K type strain sequencing project: providing services to taxonomists for standard genome sequencing and annotation.</title>
        <authorList>
            <consortium name="The Broad Institute Genomics Platform"/>
            <consortium name="The Broad Institute Genome Sequencing Center for Infectious Disease"/>
            <person name="Wu L."/>
            <person name="Ma J."/>
        </authorList>
    </citation>
    <scope>NUCLEOTIDE SEQUENCE [LARGE SCALE GENOMIC DNA]</scope>
    <source>
        <strain evidence="2">CGMCC 1.10363</strain>
    </source>
</reference>
<dbReference type="EMBL" id="JBHSCN010000006">
    <property type="protein sequence ID" value="MFC4244896.1"/>
    <property type="molecule type" value="Genomic_DNA"/>
</dbReference>
<dbReference type="GO" id="GO:0005524">
    <property type="term" value="F:ATP binding"/>
    <property type="evidence" value="ECO:0007669"/>
    <property type="project" value="UniProtKB-KW"/>
</dbReference>
<protein>
    <submittedName>
        <fullName evidence="1">ATP-binding protein</fullName>
    </submittedName>
</protein>
<evidence type="ECO:0000313" key="2">
    <source>
        <dbReference type="Proteomes" id="UP001595900"/>
    </source>
</evidence>
<keyword evidence="2" id="KW-1185">Reference proteome</keyword>
<dbReference type="Proteomes" id="UP001595900">
    <property type="component" value="Unassembled WGS sequence"/>
</dbReference>
<comment type="caution">
    <text evidence="1">The sequence shown here is derived from an EMBL/GenBank/DDBJ whole genome shotgun (WGS) entry which is preliminary data.</text>
</comment>
<dbReference type="Pfam" id="PF13589">
    <property type="entry name" value="HATPase_c_3"/>
    <property type="match status" value="1"/>
</dbReference>
<sequence>MLIILGTRANTSNDVAVPHCRRSSDGLEERLDVGDERCCPGEPMHRASSGVAHKIDLTDRELVGDPMTSFATDIAASPDTTDVRDVEVLVSYEVVKLFSEQLYTTPVKAIEELVVNSWDAAATVCSVLVDVNGDNPVIAVLDDGNGMTVDELENLWHIGVSGKAKAKSTRKLIGKFGIGKLASYSVARRATYVSKTDAGVNAVAIDFEDFANATDNAGVASPVTLKIRSVDSVGALLTQLSSKGFDRVVEVEEPDPSDPENKQVLRTLDLASLSSWTLVILEDLKPKAAQLATGRLRWVLATAMPLASDFVLNLNSSLVRSAKSQIPRIAQFAIQDIDQKRLDDLNKKHNTDWRKSADGVVSTKFPAGIQGTAYVAERSLYTEGGKSEDLGRSHGFFVRVHDRLINETDPLFGATPLSYSTWNFFAAEVHADDLNPFITAARDDVEQSDMKAQLRALLVAVFYQARDLAEAAKDAKLKKERVNKEGQLDYVSTSLVEKPLADAIAETAEAMVTVSPDGDVTESGQDSIDRRWRYLEPVGTLDDAQLLVEQLYADKRTEKRYTFRYTQRGRSAPLASLNAATATFSINEDHEFAIEFGDDAKSRRALEAIAVAEVMLEVYLNQTRMPETTIQQLLDIRDTLLRSLARDHGLSLASLAQELRDSAANDVALEIALVGALRALGFSAKHIGGPGTPDGVANFLIHGTGTRSFTAEAKSSAKQPELSQLDFAGLRSHLESEGADGCLLVAPAYPGGLDTESEVSKRARQQRVSCWTIDQLARVVAQAEDRHINASQLQEIVLESFDPASVTKAVDELLASPTFTHTELYAAVIEALRDLANRLADAPRDVSMIAGEVSRDPHFAGIQMSEVDDAIRDLARASRGMLNLAEGGKVQVLGSIDELERRVAALTHVEGKPRRRGSFRSDGSGE</sequence>
<keyword evidence="1" id="KW-0547">Nucleotide-binding</keyword>
<keyword evidence="1" id="KW-0067">ATP-binding</keyword>
<dbReference type="SUPFAM" id="SSF55874">
    <property type="entry name" value="ATPase domain of HSP90 chaperone/DNA topoisomerase II/histidine kinase"/>
    <property type="match status" value="1"/>
</dbReference>
<dbReference type="Gene3D" id="3.30.565.10">
    <property type="entry name" value="Histidine kinase-like ATPase, C-terminal domain"/>
    <property type="match status" value="1"/>
</dbReference>
<accession>A0ABV8QBR0</accession>
<name>A0ABV8QBR0_9MICO</name>
<organism evidence="1 2">
    <name type="scientific">Gryllotalpicola reticulitermitis</name>
    <dbReference type="NCBI Taxonomy" id="1184153"/>
    <lineage>
        <taxon>Bacteria</taxon>
        <taxon>Bacillati</taxon>
        <taxon>Actinomycetota</taxon>
        <taxon>Actinomycetes</taxon>
        <taxon>Micrococcales</taxon>
        <taxon>Microbacteriaceae</taxon>
        <taxon>Gryllotalpicola</taxon>
    </lineage>
</organism>
<evidence type="ECO:0000313" key="1">
    <source>
        <dbReference type="EMBL" id="MFC4244896.1"/>
    </source>
</evidence>